<dbReference type="InterPro" id="IPR036691">
    <property type="entry name" value="Endo/exonu/phosph_ase_sf"/>
</dbReference>
<evidence type="ECO:0000313" key="1">
    <source>
        <dbReference type="EMBL" id="PJJ73856.1"/>
    </source>
</evidence>
<accession>A0A2M9CPN5</accession>
<protein>
    <recommendedName>
        <fullName evidence="3">Endonuclease/exonuclease/phosphatase family protein</fullName>
    </recommendedName>
</protein>
<gene>
    <name evidence="1" type="ORF">CLV28_1338</name>
</gene>
<dbReference type="Gene3D" id="3.60.10.10">
    <property type="entry name" value="Endonuclease/exonuclease/phosphatase"/>
    <property type="match status" value="1"/>
</dbReference>
<organism evidence="1 2">
    <name type="scientific">Sediminihabitans luteus</name>
    <dbReference type="NCBI Taxonomy" id="1138585"/>
    <lineage>
        <taxon>Bacteria</taxon>
        <taxon>Bacillati</taxon>
        <taxon>Actinomycetota</taxon>
        <taxon>Actinomycetes</taxon>
        <taxon>Micrococcales</taxon>
        <taxon>Cellulomonadaceae</taxon>
        <taxon>Sediminihabitans</taxon>
    </lineage>
</organism>
<dbReference type="EMBL" id="PGFE01000002">
    <property type="protein sequence ID" value="PJJ73856.1"/>
    <property type="molecule type" value="Genomic_DNA"/>
</dbReference>
<evidence type="ECO:0008006" key="3">
    <source>
        <dbReference type="Google" id="ProtNLM"/>
    </source>
</evidence>
<keyword evidence="2" id="KW-1185">Reference proteome</keyword>
<evidence type="ECO:0000313" key="2">
    <source>
        <dbReference type="Proteomes" id="UP000231693"/>
    </source>
</evidence>
<reference evidence="1 2" key="1">
    <citation type="submission" date="2017-11" db="EMBL/GenBank/DDBJ databases">
        <title>Genomic Encyclopedia of Archaeal and Bacterial Type Strains, Phase II (KMG-II): From Individual Species to Whole Genera.</title>
        <authorList>
            <person name="Goeker M."/>
        </authorList>
    </citation>
    <scope>NUCLEOTIDE SEQUENCE [LARGE SCALE GENOMIC DNA]</scope>
    <source>
        <strain evidence="1 2">DSM 25478</strain>
    </source>
</reference>
<dbReference type="SUPFAM" id="SSF56219">
    <property type="entry name" value="DNase I-like"/>
    <property type="match status" value="1"/>
</dbReference>
<proteinExistence type="predicted"/>
<comment type="caution">
    <text evidence="1">The sequence shown here is derived from an EMBL/GenBank/DDBJ whole genome shotgun (WGS) entry which is preliminary data.</text>
</comment>
<sequence>MPGRYRAANGSLKPTRRHFASAIASREGLVVPRDPSALHEVVDGEFARSHPGQFAVGDIQTDRGARVTVISLYGICDRMLDSGTMYPEATLHRAISDLTPIFQERASDYVLVAGDLNLYSYSDGTIWGRRGMTVFERLAAYGLDVLGPFRRPDEPRLERCPCPDVDCRHVITFLYQSNPKNRPHQLDFFLATPRLRDRRRECWADPDLEWPQHSDHRPILTAFDV</sequence>
<name>A0A2M9CPN5_9CELL</name>
<dbReference type="Proteomes" id="UP000231693">
    <property type="component" value="Unassembled WGS sequence"/>
</dbReference>
<dbReference type="AlphaFoldDB" id="A0A2M9CPN5"/>